<dbReference type="InterPro" id="IPR046947">
    <property type="entry name" value="LytR-like"/>
</dbReference>
<keyword evidence="4" id="KW-0804">Transcription</keyword>
<evidence type="ECO:0000313" key="6">
    <source>
        <dbReference type="EMBL" id="KRK39085.1"/>
    </source>
</evidence>
<gene>
    <name evidence="6" type="ORF">FC07_GL002805</name>
</gene>
<reference evidence="6 7" key="1">
    <citation type="journal article" date="2015" name="Genome Announc.">
        <title>Expanding the biotechnology potential of lactobacilli through comparative genomics of 213 strains and associated genera.</title>
        <authorList>
            <person name="Sun Z."/>
            <person name="Harris H.M."/>
            <person name="McCann A."/>
            <person name="Guo C."/>
            <person name="Argimon S."/>
            <person name="Zhang W."/>
            <person name="Yang X."/>
            <person name="Jeffery I.B."/>
            <person name="Cooney J.C."/>
            <person name="Kagawa T.F."/>
            <person name="Liu W."/>
            <person name="Song Y."/>
            <person name="Salvetti E."/>
            <person name="Wrobel A."/>
            <person name="Rasinkangas P."/>
            <person name="Parkhill J."/>
            <person name="Rea M.C."/>
            <person name="O'Sullivan O."/>
            <person name="Ritari J."/>
            <person name="Douillard F.P."/>
            <person name="Paul Ross R."/>
            <person name="Yang R."/>
            <person name="Briner A.E."/>
            <person name="Felis G.E."/>
            <person name="de Vos W.M."/>
            <person name="Barrangou R."/>
            <person name="Klaenhammer T.R."/>
            <person name="Caufield P.W."/>
            <person name="Cui Y."/>
            <person name="Zhang H."/>
            <person name="O'Toole P.W."/>
        </authorList>
    </citation>
    <scope>NUCLEOTIDE SEQUENCE [LARGE SCALE GENOMIC DNA]</scope>
    <source>
        <strain evidence="6 7">DSM 20003</strain>
    </source>
</reference>
<keyword evidence="2" id="KW-0805">Transcription regulation</keyword>
<keyword evidence="1" id="KW-0963">Cytoplasm</keyword>
<dbReference type="PANTHER" id="PTHR37299">
    <property type="entry name" value="TRANSCRIPTIONAL REGULATOR-RELATED"/>
    <property type="match status" value="1"/>
</dbReference>
<name>A0A0R1GXH0_9LACO</name>
<dbReference type="Pfam" id="PF04397">
    <property type="entry name" value="LytTR"/>
    <property type="match status" value="1"/>
</dbReference>
<dbReference type="RefSeq" id="WP_057904461.1">
    <property type="nucleotide sequence ID" value="NZ_AZDA01000046.1"/>
</dbReference>
<evidence type="ECO:0000256" key="1">
    <source>
        <dbReference type="ARBA" id="ARBA00022490"/>
    </source>
</evidence>
<keyword evidence="3" id="KW-0238">DNA-binding</keyword>
<dbReference type="GO" id="GO:0000156">
    <property type="term" value="F:phosphorelay response regulator activity"/>
    <property type="evidence" value="ECO:0007669"/>
    <property type="project" value="InterPro"/>
</dbReference>
<dbReference type="Proteomes" id="UP000051461">
    <property type="component" value="Unassembled WGS sequence"/>
</dbReference>
<feature type="domain" description="HTH LytTR-type" evidence="5">
    <location>
        <begin position="41"/>
        <end position="145"/>
    </location>
</feature>
<evidence type="ECO:0000313" key="7">
    <source>
        <dbReference type="Proteomes" id="UP000051461"/>
    </source>
</evidence>
<sequence>MQVNFHVSPELKTEHAELFVQQLTPALQQVANQLLKEARLIWGYQADQMIPLDLQQVALISVVDQQVYAYLQDGRQLRLKQRLYQIEAQLPIAFVRVSKSEILNQHAIAYLEVTPSGLINAHLKNQQVAQVSRRRMKNLKRGLGL</sequence>
<dbReference type="PANTHER" id="PTHR37299:SF2">
    <property type="entry name" value="HTH LYTTR-TYPE DOMAIN-CONTAINING PROTEIN"/>
    <property type="match status" value="1"/>
</dbReference>
<dbReference type="GO" id="GO:0003677">
    <property type="term" value="F:DNA binding"/>
    <property type="evidence" value="ECO:0007669"/>
    <property type="project" value="UniProtKB-KW"/>
</dbReference>
<evidence type="ECO:0000259" key="5">
    <source>
        <dbReference type="PROSITE" id="PS50930"/>
    </source>
</evidence>
<evidence type="ECO:0000256" key="3">
    <source>
        <dbReference type="ARBA" id="ARBA00023125"/>
    </source>
</evidence>
<dbReference type="AlphaFoldDB" id="A0A0R1GXH0"/>
<dbReference type="EMBL" id="AZDA01000046">
    <property type="protein sequence ID" value="KRK39085.1"/>
    <property type="molecule type" value="Genomic_DNA"/>
</dbReference>
<dbReference type="PROSITE" id="PS50930">
    <property type="entry name" value="HTH_LYTTR"/>
    <property type="match status" value="1"/>
</dbReference>
<dbReference type="STRING" id="1423726.FC07_GL002805"/>
<dbReference type="PATRIC" id="fig|1423726.3.peg.2915"/>
<dbReference type="SMART" id="SM00850">
    <property type="entry name" value="LytTR"/>
    <property type="match status" value="1"/>
</dbReference>
<dbReference type="OrthoDB" id="9808614at2"/>
<evidence type="ECO:0000256" key="4">
    <source>
        <dbReference type="ARBA" id="ARBA00023163"/>
    </source>
</evidence>
<evidence type="ECO:0000256" key="2">
    <source>
        <dbReference type="ARBA" id="ARBA00023015"/>
    </source>
</evidence>
<keyword evidence="7" id="KW-1185">Reference proteome</keyword>
<comment type="caution">
    <text evidence="6">The sequence shown here is derived from an EMBL/GenBank/DDBJ whole genome shotgun (WGS) entry which is preliminary data.</text>
</comment>
<dbReference type="Gene3D" id="2.40.50.1020">
    <property type="entry name" value="LytTr DNA-binding domain"/>
    <property type="match status" value="1"/>
</dbReference>
<protein>
    <recommendedName>
        <fullName evidence="5">HTH LytTR-type domain-containing protein</fullName>
    </recommendedName>
</protein>
<proteinExistence type="predicted"/>
<dbReference type="InterPro" id="IPR007492">
    <property type="entry name" value="LytTR_DNA-bd_dom"/>
</dbReference>
<organism evidence="6 7">
    <name type="scientific">Loigolactobacillus bifermentans DSM 20003</name>
    <dbReference type="NCBI Taxonomy" id="1423726"/>
    <lineage>
        <taxon>Bacteria</taxon>
        <taxon>Bacillati</taxon>
        <taxon>Bacillota</taxon>
        <taxon>Bacilli</taxon>
        <taxon>Lactobacillales</taxon>
        <taxon>Lactobacillaceae</taxon>
        <taxon>Loigolactobacillus</taxon>
    </lineage>
</organism>
<accession>A0A0R1GXH0</accession>